<evidence type="ECO:0000313" key="2">
    <source>
        <dbReference type="Proteomes" id="UP000287247"/>
    </source>
</evidence>
<organism evidence="1 2">
    <name type="scientific">Aphanothece sacrum FPU1</name>
    <dbReference type="NCBI Taxonomy" id="1920663"/>
    <lineage>
        <taxon>Bacteria</taxon>
        <taxon>Bacillati</taxon>
        <taxon>Cyanobacteriota</taxon>
        <taxon>Cyanophyceae</taxon>
        <taxon>Oscillatoriophycideae</taxon>
        <taxon>Chroococcales</taxon>
        <taxon>Aphanothecaceae</taxon>
        <taxon>Aphanothece</taxon>
    </lineage>
</organism>
<protein>
    <submittedName>
        <fullName evidence="1">Uncharacterized protein</fullName>
    </submittedName>
</protein>
<dbReference type="OrthoDB" id="10017945at2"/>
<dbReference type="Proteomes" id="UP000287247">
    <property type="component" value="Unassembled WGS sequence"/>
</dbReference>
<dbReference type="RefSeq" id="WP_124977726.1">
    <property type="nucleotide sequence ID" value="NZ_BDQK01000001.1"/>
</dbReference>
<reference evidence="2" key="1">
    <citation type="submission" date="2017-05" db="EMBL/GenBank/DDBJ databases">
        <title>Physiological properties and genetic analysis related to exopolysaccharide production of fresh-water unicellular cyanobacterium Aphanothece sacrum, Suizenji Nori, that has been cultured as a food source in Japan.</title>
        <authorList>
            <person name="Kanesaki Y."/>
            <person name="Yoshikawa S."/>
            <person name="Ohki K."/>
        </authorList>
    </citation>
    <scope>NUCLEOTIDE SEQUENCE [LARGE SCALE GENOMIC DNA]</scope>
    <source>
        <strain evidence="2">FPU1</strain>
    </source>
</reference>
<keyword evidence="2" id="KW-1185">Reference proteome</keyword>
<dbReference type="AlphaFoldDB" id="A0A401ICE8"/>
<gene>
    <name evidence="1" type="ORF">AsFPU1_0303</name>
</gene>
<accession>A0A401ICE8</accession>
<comment type="caution">
    <text evidence="1">The sequence shown here is derived from an EMBL/GenBank/DDBJ whole genome shotgun (WGS) entry which is preliminary data.</text>
</comment>
<evidence type="ECO:0000313" key="1">
    <source>
        <dbReference type="EMBL" id="GBF78912.1"/>
    </source>
</evidence>
<dbReference type="EMBL" id="BDQK01000001">
    <property type="protein sequence ID" value="GBF78912.1"/>
    <property type="molecule type" value="Genomic_DNA"/>
</dbReference>
<name>A0A401ICE8_APHSA</name>
<proteinExistence type="predicted"/>
<sequence length="112" mass="12946">MSLSFFKEIKSTVKSLSQPIRCTVFGCGKHHLELGKRAEENDWQLVLFKIKNLDHENILILKKFAYKLAKETGRPICDATGHIEPWTDDILTALKNLEYNYQIILIEQQDIG</sequence>